<keyword evidence="4 9" id="KW-0863">Zinc-finger</keyword>
<dbReference type="PANTHER" id="PTHR15860">
    <property type="entry name" value="UNCHARACTERIZED RING FINGER-CONTAINING PROTEIN"/>
    <property type="match status" value="1"/>
</dbReference>
<dbReference type="Pfam" id="PF13920">
    <property type="entry name" value="zf-C3HC4_3"/>
    <property type="match status" value="1"/>
</dbReference>
<evidence type="ECO:0000313" key="13">
    <source>
        <dbReference type="EMBL" id="JAG79617.1"/>
    </source>
</evidence>
<dbReference type="Gene3D" id="3.30.40.10">
    <property type="entry name" value="Zinc/RING finger domain, C3HC4 (zinc finger)"/>
    <property type="match status" value="1"/>
</dbReference>
<keyword evidence="3" id="KW-0479">Metal-binding</keyword>
<dbReference type="SUPFAM" id="SSF57850">
    <property type="entry name" value="RING/U-box"/>
    <property type="match status" value="1"/>
</dbReference>
<feature type="compositionally biased region" description="Low complexity" evidence="10">
    <location>
        <begin position="167"/>
        <end position="180"/>
    </location>
</feature>
<keyword evidence="5" id="KW-0833">Ubl conjugation pathway</keyword>
<dbReference type="Proteomes" id="UP000694866">
    <property type="component" value="Unplaced"/>
</dbReference>
<evidence type="ECO:0000256" key="3">
    <source>
        <dbReference type="ARBA" id="ARBA00022723"/>
    </source>
</evidence>
<dbReference type="CDD" id="cd16532">
    <property type="entry name" value="RING-HC_RNFT1-like"/>
    <property type="match status" value="1"/>
</dbReference>
<keyword evidence="6" id="KW-0862">Zinc</keyword>
<dbReference type="InterPro" id="IPR017907">
    <property type="entry name" value="Znf_RING_CS"/>
</dbReference>
<evidence type="ECO:0000256" key="5">
    <source>
        <dbReference type="ARBA" id="ARBA00022786"/>
    </source>
</evidence>
<feature type="transmembrane region" description="Helical" evidence="11">
    <location>
        <begin position="228"/>
        <end position="244"/>
    </location>
</feature>
<comment type="subcellular location">
    <subcellularLocation>
        <location evidence="1">Membrane</location>
        <topology evidence="1">Multi-pass membrane protein</topology>
    </subcellularLocation>
</comment>
<accession>A0A9R1STM3</accession>
<dbReference type="InterPro" id="IPR044235">
    <property type="entry name" value="RNFT1/2"/>
</dbReference>
<evidence type="ECO:0000256" key="10">
    <source>
        <dbReference type="SAM" id="MobiDB-lite"/>
    </source>
</evidence>
<feature type="compositionally biased region" description="Low complexity" evidence="10">
    <location>
        <begin position="1"/>
        <end position="22"/>
    </location>
</feature>
<dbReference type="InterPro" id="IPR013083">
    <property type="entry name" value="Znf_RING/FYVE/PHD"/>
</dbReference>
<dbReference type="InterPro" id="IPR001841">
    <property type="entry name" value="Znf_RING"/>
</dbReference>
<dbReference type="GO" id="GO:1904294">
    <property type="term" value="P:positive regulation of ERAD pathway"/>
    <property type="evidence" value="ECO:0007669"/>
    <property type="project" value="InterPro"/>
</dbReference>
<evidence type="ECO:0000256" key="9">
    <source>
        <dbReference type="PROSITE-ProRule" id="PRU00175"/>
    </source>
</evidence>
<reference evidence="13" key="1">
    <citation type="submission" date="2015-01" db="EMBL/GenBank/DDBJ databases">
        <title>Transcriptome Assembly of Fopius arisanus.</title>
        <authorList>
            <person name="Geib S."/>
        </authorList>
    </citation>
    <scope>NUCLEOTIDE SEQUENCE</scope>
</reference>
<dbReference type="CTD" id="84900"/>
<feature type="transmembrane region" description="Helical" evidence="11">
    <location>
        <begin position="265"/>
        <end position="286"/>
    </location>
</feature>
<dbReference type="GO" id="GO:0008270">
    <property type="term" value="F:zinc ion binding"/>
    <property type="evidence" value="ECO:0007669"/>
    <property type="project" value="UniProtKB-KW"/>
</dbReference>
<evidence type="ECO:0000256" key="2">
    <source>
        <dbReference type="ARBA" id="ARBA00022692"/>
    </source>
</evidence>
<evidence type="ECO:0000256" key="4">
    <source>
        <dbReference type="ARBA" id="ARBA00022771"/>
    </source>
</evidence>
<evidence type="ECO:0000256" key="1">
    <source>
        <dbReference type="ARBA" id="ARBA00004141"/>
    </source>
</evidence>
<name>A0A0C9RNC0_9HYME</name>
<dbReference type="RefSeq" id="XP_011296925.1">
    <property type="nucleotide sequence ID" value="XM_011298623.1"/>
</dbReference>
<organism evidence="13">
    <name type="scientific">Fopius arisanus</name>
    <dbReference type="NCBI Taxonomy" id="64838"/>
    <lineage>
        <taxon>Eukaryota</taxon>
        <taxon>Metazoa</taxon>
        <taxon>Ecdysozoa</taxon>
        <taxon>Arthropoda</taxon>
        <taxon>Hexapoda</taxon>
        <taxon>Insecta</taxon>
        <taxon>Pterygota</taxon>
        <taxon>Neoptera</taxon>
        <taxon>Endopterygota</taxon>
        <taxon>Hymenoptera</taxon>
        <taxon>Apocrita</taxon>
        <taxon>Ichneumonoidea</taxon>
        <taxon>Braconidae</taxon>
        <taxon>Opiinae</taxon>
        <taxon>Fopius</taxon>
    </lineage>
</organism>
<dbReference type="PROSITE" id="PS50089">
    <property type="entry name" value="ZF_RING_2"/>
    <property type="match status" value="1"/>
</dbReference>
<dbReference type="PANTHER" id="PTHR15860:SF0">
    <property type="entry name" value="LP20373P"/>
    <property type="match status" value="1"/>
</dbReference>
<dbReference type="EMBL" id="GBYB01009850">
    <property type="protein sequence ID" value="JAG79617.1"/>
    <property type="molecule type" value="Transcribed_RNA"/>
</dbReference>
<evidence type="ECO:0000259" key="12">
    <source>
        <dbReference type="PROSITE" id="PS50089"/>
    </source>
</evidence>
<proteinExistence type="predicted"/>
<gene>
    <name evidence="13" type="primary">Rnft2_0</name>
    <name evidence="15" type="synonym">LOC105262821</name>
    <name evidence="13" type="ORF">g.9939</name>
</gene>
<reference evidence="15" key="2">
    <citation type="submission" date="2025-04" db="UniProtKB">
        <authorList>
            <consortium name="RefSeq"/>
        </authorList>
    </citation>
    <scope>IDENTIFICATION</scope>
    <source>
        <strain evidence="15">USDA-PBARC FA_bdor</strain>
        <tissue evidence="15">Whole organism</tissue>
    </source>
</reference>
<evidence type="ECO:0000256" key="6">
    <source>
        <dbReference type="ARBA" id="ARBA00022833"/>
    </source>
</evidence>
<evidence type="ECO:0000256" key="8">
    <source>
        <dbReference type="ARBA" id="ARBA00023136"/>
    </source>
</evidence>
<protein>
    <submittedName>
        <fullName evidence="15">RING finger and transmembrane domain-containing protein 1 isoform X1</fullName>
    </submittedName>
    <submittedName>
        <fullName evidence="13">Rnft2_0 protein</fullName>
    </submittedName>
</protein>
<dbReference type="SMART" id="SM00184">
    <property type="entry name" value="RING"/>
    <property type="match status" value="1"/>
</dbReference>
<keyword evidence="14" id="KW-1185">Reference proteome</keyword>
<keyword evidence="7 11" id="KW-1133">Transmembrane helix</keyword>
<sequence>MPEPDVSASAPEPSASPSTPQSPEEDPNPPPGILMTHTSRTVQAIPEVNRTTASSIFPNGVPTNLDAIRPIISQAYSLFFQNSMSLTSWLNARFPGQTNYVAQPPQAITSPPTDSFVINLNDEPSTPLPQPQNPPHSHHEHHVHIQRSTAADNFYNNIREASTNAVNSNNSIISNSNGNNHESVNDSGDPSVDSLPMRPEAQELFKTIQNHLPFAALLLTKAIYDHRSGTLCLAVLLVAFVKANNDLKKEIAKQASKSGKSLFHILCYAFGALAMTSLVLDNYWFFISLEFRSFWDLLWGNIITDFAVKLSTVAVKTLLTCLPGSILPFQKRGKYYLFIEALSQLYRSVIPIYSWMPFFRQSYHGSEVVIGIIMASLYGVIKIREFLVRGKLLVNAFIKFWQNVSLGSPPSKEQLAASGGTCVICHEEYSTPVQLHCKHIFCEPCVSIWLDRERTCPLCRSPITDDPIYRDGHTTHFIQFY</sequence>
<evidence type="ECO:0000313" key="14">
    <source>
        <dbReference type="Proteomes" id="UP000694866"/>
    </source>
</evidence>
<feature type="compositionally biased region" description="Basic residues" evidence="10">
    <location>
        <begin position="136"/>
        <end position="145"/>
    </location>
</feature>
<feature type="domain" description="RING-type" evidence="12">
    <location>
        <begin position="422"/>
        <end position="460"/>
    </location>
</feature>
<keyword evidence="8 11" id="KW-0472">Membrane</keyword>
<dbReference type="KEGG" id="fas:105262821"/>
<dbReference type="GeneID" id="105262821"/>
<evidence type="ECO:0000256" key="11">
    <source>
        <dbReference type="SAM" id="Phobius"/>
    </source>
</evidence>
<dbReference type="AlphaFoldDB" id="A0A0C9RNC0"/>
<evidence type="ECO:0000256" key="7">
    <source>
        <dbReference type="ARBA" id="ARBA00022989"/>
    </source>
</evidence>
<keyword evidence="2 11" id="KW-0812">Transmembrane</keyword>
<dbReference type="OrthoDB" id="9049620at2759"/>
<feature type="region of interest" description="Disordered" evidence="10">
    <location>
        <begin position="166"/>
        <end position="195"/>
    </location>
</feature>
<dbReference type="GO" id="GO:0016020">
    <property type="term" value="C:membrane"/>
    <property type="evidence" value="ECO:0007669"/>
    <property type="project" value="UniProtKB-SubCell"/>
</dbReference>
<dbReference type="PROSITE" id="PS00518">
    <property type="entry name" value="ZF_RING_1"/>
    <property type="match status" value="1"/>
</dbReference>
<evidence type="ECO:0000313" key="15">
    <source>
        <dbReference type="RefSeq" id="XP_011296925.1"/>
    </source>
</evidence>
<feature type="region of interest" description="Disordered" evidence="10">
    <location>
        <begin position="122"/>
        <end position="146"/>
    </location>
</feature>
<dbReference type="GO" id="GO:0061630">
    <property type="term" value="F:ubiquitin protein ligase activity"/>
    <property type="evidence" value="ECO:0007669"/>
    <property type="project" value="InterPro"/>
</dbReference>
<feature type="region of interest" description="Disordered" evidence="10">
    <location>
        <begin position="1"/>
        <end position="32"/>
    </location>
</feature>
<accession>A0A0C9RNC0</accession>